<dbReference type="PANTHER" id="PTHR11926:SF1311">
    <property type="entry name" value="UDP-GLYCOSYLTRANSFERASE 74F2"/>
    <property type="match status" value="1"/>
</dbReference>
<organism evidence="10 11">
    <name type="scientific">Phtheirospermum japonicum</name>
    <dbReference type="NCBI Taxonomy" id="374723"/>
    <lineage>
        <taxon>Eukaryota</taxon>
        <taxon>Viridiplantae</taxon>
        <taxon>Streptophyta</taxon>
        <taxon>Embryophyta</taxon>
        <taxon>Tracheophyta</taxon>
        <taxon>Spermatophyta</taxon>
        <taxon>Magnoliopsida</taxon>
        <taxon>eudicotyledons</taxon>
        <taxon>Gunneridae</taxon>
        <taxon>Pentapetalae</taxon>
        <taxon>asterids</taxon>
        <taxon>lamiids</taxon>
        <taxon>Lamiales</taxon>
        <taxon>Orobanchaceae</taxon>
        <taxon>Orobanchaceae incertae sedis</taxon>
        <taxon>Phtheirospermum</taxon>
    </lineage>
</organism>
<keyword evidence="11" id="KW-1185">Reference proteome</keyword>
<gene>
    <name evidence="10" type="ORF">PHJA_001706200</name>
</gene>
<evidence type="ECO:0000313" key="11">
    <source>
        <dbReference type="Proteomes" id="UP000653305"/>
    </source>
</evidence>
<comment type="caution">
    <text evidence="10">The sequence shown here is derived from an EMBL/GenBank/DDBJ whole genome shotgun (WGS) entry which is preliminary data.</text>
</comment>
<dbReference type="PROSITE" id="PS00375">
    <property type="entry name" value="UDPGT"/>
    <property type="match status" value="1"/>
</dbReference>
<comment type="similarity">
    <text evidence="2 8">Belongs to the UDP-glycosyltransferase family.</text>
</comment>
<sequence length="465" mass="52193">MVDKERNSYGAHILVVPYPSQGHVNPLLQFCKRLASKGAKPTLTLTNFISKSFNPKSNVIAFDTFSDGFNEGGFNQSDGVEDYLARLETESSKSLDQLIKSYQESSNPIDCIVYDSFLPWILDLAKKHDIKGASFFTQACMVNYVYHYIHHGVLTLPVSTPPPVELPGLPPLELPDMPSFICVPGSYPAYFKMILSQFVNVEKADFVLVNTFYKLEVEAVDSMSKVCPILTIGPTIPSFYLDNRVENDNKYDINLFQSDSYTTIINWLNTKPRGSVVYIAFGSMVNLPKAQMEEIAWALSNTNFDFLWVIRASNIDEDLPKEFVHASRDKSLFVHWSPQLDVLSNKAVGCFFSHGGWNSTTEALSLGVPMVVFPQWTDQTMDAKLVQDVWQFGVRVRVGSDGIVRREEIEGCIREVMEGEKGKEMKRNACKWKELAKEAASEGGTSDINIETFISKLRSSSSSLD</sequence>
<evidence type="ECO:0000256" key="4">
    <source>
        <dbReference type="ARBA" id="ARBA00022679"/>
    </source>
</evidence>
<dbReference type="PANTHER" id="PTHR11926">
    <property type="entry name" value="GLUCOSYL/GLUCURONOSYL TRANSFERASES"/>
    <property type="match status" value="1"/>
</dbReference>
<dbReference type="GO" id="GO:0080044">
    <property type="term" value="F:quercetin 7-O-glucosyltransferase activity"/>
    <property type="evidence" value="ECO:0007669"/>
    <property type="project" value="TreeGrafter"/>
</dbReference>
<dbReference type="GO" id="GO:0080043">
    <property type="term" value="F:quercetin 3-O-glucosyltransferase activity"/>
    <property type="evidence" value="ECO:0007669"/>
    <property type="project" value="TreeGrafter"/>
</dbReference>
<evidence type="ECO:0000256" key="8">
    <source>
        <dbReference type="RuleBase" id="RU003718"/>
    </source>
</evidence>
<dbReference type="FunFam" id="3.40.50.2000:FF:000057">
    <property type="entry name" value="Glycosyltransferase"/>
    <property type="match status" value="1"/>
</dbReference>
<evidence type="ECO:0000256" key="6">
    <source>
        <dbReference type="ARBA" id="ARBA00050360"/>
    </source>
</evidence>
<proteinExistence type="inferred from homology"/>
<reference evidence="10" key="1">
    <citation type="submission" date="2020-07" db="EMBL/GenBank/DDBJ databases">
        <title>Ethylene signaling mediates host invasion by parasitic plants.</title>
        <authorList>
            <person name="Yoshida S."/>
        </authorList>
    </citation>
    <scope>NUCLEOTIDE SEQUENCE</scope>
    <source>
        <strain evidence="10">Okayama</strain>
    </source>
</reference>
<comment type="catalytic activity">
    <reaction evidence="6">
        <text>an anthocyanidin 3-O-beta-D-glucoside + UDP-alpha-D-glucose = an anthocyanidin 3,5-di-O-beta-D-glucoside + UDP + 2 H(+)</text>
        <dbReference type="Rhea" id="RHEA:35423"/>
        <dbReference type="ChEBI" id="CHEBI:15378"/>
        <dbReference type="ChEBI" id="CHEBI:16307"/>
        <dbReference type="ChEBI" id="CHEBI:57503"/>
        <dbReference type="ChEBI" id="CHEBI:58223"/>
        <dbReference type="ChEBI" id="CHEBI:58885"/>
        <dbReference type="EC" id="2.4.1.298"/>
    </reaction>
</comment>
<dbReference type="FunFam" id="3.40.50.2000:FF:000019">
    <property type="entry name" value="Glycosyltransferase"/>
    <property type="match status" value="1"/>
</dbReference>
<keyword evidence="4 8" id="KW-0808">Transferase</keyword>
<keyword evidence="3 8" id="KW-0328">Glycosyltransferase</keyword>
<dbReference type="InterPro" id="IPR002213">
    <property type="entry name" value="UDP_glucos_trans"/>
</dbReference>
<dbReference type="InterPro" id="IPR035595">
    <property type="entry name" value="UDP_glycos_trans_CS"/>
</dbReference>
<dbReference type="Gene3D" id="3.40.50.2000">
    <property type="entry name" value="Glycogen Phosphorylase B"/>
    <property type="match status" value="2"/>
</dbReference>
<dbReference type="EMBL" id="BMAC01000399">
    <property type="protein sequence ID" value="GFP95620.1"/>
    <property type="molecule type" value="Genomic_DNA"/>
</dbReference>
<dbReference type="SUPFAM" id="SSF53756">
    <property type="entry name" value="UDP-Glycosyltransferase/glycogen phosphorylase"/>
    <property type="match status" value="1"/>
</dbReference>
<dbReference type="Proteomes" id="UP000653305">
    <property type="component" value="Unassembled WGS sequence"/>
</dbReference>
<dbReference type="EC" id="2.4.1.-" evidence="9"/>
<evidence type="ECO:0000256" key="5">
    <source>
        <dbReference type="ARBA" id="ARBA00022729"/>
    </source>
</evidence>
<keyword evidence="5" id="KW-0732">Signal</keyword>
<evidence type="ECO:0000256" key="2">
    <source>
        <dbReference type="ARBA" id="ARBA00009995"/>
    </source>
</evidence>
<evidence type="ECO:0000256" key="9">
    <source>
        <dbReference type="RuleBase" id="RU362057"/>
    </source>
</evidence>
<comment type="function">
    <text evidence="7">Catalyzes the glucosylation at the O-5 position of anthocyanidin 3-glucosides to form anthocyanidin 3,5-di-O-glucosides using UDP-glucose as sugar donor. Anthocyanidin 3,5-di-O-glucosides are molecules that are responsible for pigmentation. Also acts on anthocyanidin 3-O-(6-O-malonylglucoside). Much less active with hydroxycinnamoylglucose derivatives. No activity in the absence of the 3-O-glucoside group.</text>
</comment>
<comment type="pathway">
    <text evidence="1">Pigment biosynthesis; anthocyanin biosynthesis.</text>
</comment>
<dbReference type="Pfam" id="PF00201">
    <property type="entry name" value="UDPGT"/>
    <property type="match status" value="1"/>
</dbReference>
<dbReference type="GO" id="GO:0102816">
    <property type="term" value="F:UDP-D-glucose:delphinidin 3-O-glucosyl-5-O-caffeoylglucoside -O-beta-D-glucosyltransferase activity"/>
    <property type="evidence" value="ECO:0007669"/>
    <property type="project" value="UniProtKB-EC"/>
</dbReference>
<name>A0A830C7W2_9LAMI</name>
<evidence type="ECO:0000256" key="1">
    <source>
        <dbReference type="ARBA" id="ARBA00004935"/>
    </source>
</evidence>
<dbReference type="AlphaFoldDB" id="A0A830C7W2"/>
<accession>A0A830C7W2</accession>
<dbReference type="CDD" id="cd03784">
    <property type="entry name" value="GT1_Gtf-like"/>
    <property type="match status" value="1"/>
</dbReference>
<evidence type="ECO:0000256" key="7">
    <source>
        <dbReference type="ARBA" id="ARBA00056922"/>
    </source>
</evidence>
<evidence type="ECO:0000313" key="10">
    <source>
        <dbReference type="EMBL" id="GFP95620.1"/>
    </source>
</evidence>
<evidence type="ECO:0000256" key="3">
    <source>
        <dbReference type="ARBA" id="ARBA00022676"/>
    </source>
</evidence>
<dbReference type="OrthoDB" id="5835829at2759"/>
<protein>
    <recommendedName>
        <fullName evidence="9">Glycosyltransferase</fullName>
        <ecNumber evidence="9">2.4.1.-</ecNumber>
    </recommendedName>
</protein>